<proteinExistence type="inferred from homology"/>
<dbReference type="GO" id="GO:0005524">
    <property type="term" value="F:ATP binding"/>
    <property type="evidence" value="ECO:0007669"/>
    <property type="project" value="InterPro"/>
</dbReference>
<evidence type="ECO:0000259" key="7">
    <source>
        <dbReference type="SMART" id="SM00278"/>
    </source>
</evidence>
<dbReference type="InterPro" id="IPR012340">
    <property type="entry name" value="NA-bd_OB-fold"/>
</dbReference>
<gene>
    <name evidence="6 8" type="primary">ruvA</name>
    <name evidence="8" type="ORF">Lboz_1570</name>
</gene>
<evidence type="ECO:0000313" key="8">
    <source>
        <dbReference type="EMBL" id="KTC74130.1"/>
    </source>
</evidence>
<dbReference type="SUPFAM" id="SSF46929">
    <property type="entry name" value="DNA helicase RuvA subunit, C-terminal domain"/>
    <property type="match status" value="1"/>
</dbReference>
<dbReference type="Gene3D" id="2.40.50.140">
    <property type="entry name" value="Nucleic acid-binding proteins"/>
    <property type="match status" value="1"/>
</dbReference>
<evidence type="ECO:0000256" key="4">
    <source>
        <dbReference type="ARBA" id="ARBA00023172"/>
    </source>
</evidence>
<keyword evidence="9" id="KW-1185">Reference proteome</keyword>
<dbReference type="GO" id="GO:0016787">
    <property type="term" value="F:hydrolase activity"/>
    <property type="evidence" value="ECO:0007669"/>
    <property type="project" value="UniProtKB-KW"/>
</dbReference>
<reference evidence="8 9" key="1">
    <citation type="submission" date="2015-11" db="EMBL/GenBank/DDBJ databases">
        <title>Genomic analysis of 38 Legionella species identifies large and diverse effector repertoires.</title>
        <authorList>
            <person name="Burstein D."/>
            <person name="Amaro F."/>
            <person name="Zusman T."/>
            <person name="Lifshitz Z."/>
            <person name="Cohen O."/>
            <person name="Gilbert J.A."/>
            <person name="Pupko T."/>
            <person name="Shuman H.A."/>
            <person name="Segal G."/>
        </authorList>
    </citation>
    <scope>NUCLEOTIDE SEQUENCE [LARGE SCALE GENOMIC DNA]</scope>
    <source>
        <strain evidence="8 9">WIGA</strain>
    </source>
</reference>
<dbReference type="NCBIfam" id="TIGR00084">
    <property type="entry name" value="ruvA"/>
    <property type="match status" value="1"/>
</dbReference>
<dbReference type="GO" id="GO:0005737">
    <property type="term" value="C:cytoplasm"/>
    <property type="evidence" value="ECO:0007669"/>
    <property type="project" value="UniProtKB-SubCell"/>
</dbReference>
<evidence type="ECO:0000256" key="5">
    <source>
        <dbReference type="ARBA" id="ARBA00023204"/>
    </source>
</evidence>
<dbReference type="Proteomes" id="UP000054695">
    <property type="component" value="Unassembled WGS sequence"/>
</dbReference>
<dbReference type="GO" id="GO:0048476">
    <property type="term" value="C:Holliday junction resolvase complex"/>
    <property type="evidence" value="ECO:0007669"/>
    <property type="project" value="UniProtKB-UniRule"/>
</dbReference>
<feature type="region of interest" description="Domain III" evidence="6">
    <location>
        <begin position="156"/>
        <end position="200"/>
    </location>
</feature>
<feature type="domain" description="Helix-hairpin-helix DNA-binding motif class 1" evidence="7">
    <location>
        <begin position="74"/>
        <end position="93"/>
    </location>
</feature>
<dbReference type="InterPro" id="IPR013849">
    <property type="entry name" value="DNA_helicase_Holl-junc_RuvA_I"/>
</dbReference>
<keyword evidence="2 6" id="KW-0227">DNA damage</keyword>
<dbReference type="InterPro" id="IPR000085">
    <property type="entry name" value="RuvA"/>
</dbReference>
<comment type="caution">
    <text evidence="6">Lacks conserved residue(s) required for the propagation of feature annotation.</text>
</comment>
<sequence>MIGWLDGQIIDKHQPGKLVLNVQGVGYDVETSLNTFFQLDNHSGSVGLHIHTIVREDALLLYGFLERQERELFRALIKVNGIGPKLAMSILSSITPNEFIQCIQQENASFLMKLPGIGKKTAERLVVEMRDSMKQFSVSASVSLNDKSALMMSGQDEAVSALEALGYKPQEALKAVNKVNDSSKSCEQLIRDALQVLAAR</sequence>
<dbReference type="STRING" id="447.Lboz_1570"/>
<dbReference type="RefSeq" id="WP_058459217.1">
    <property type="nucleotide sequence ID" value="NZ_CAAAIY010000001.1"/>
</dbReference>
<keyword evidence="8" id="KW-0067">ATP-binding</keyword>
<dbReference type="PATRIC" id="fig|447.4.peg.1676"/>
<dbReference type="Pfam" id="PF01330">
    <property type="entry name" value="RuvA_N"/>
    <property type="match status" value="1"/>
</dbReference>
<evidence type="ECO:0000256" key="1">
    <source>
        <dbReference type="ARBA" id="ARBA00022490"/>
    </source>
</evidence>
<evidence type="ECO:0000313" key="9">
    <source>
        <dbReference type="Proteomes" id="UP000054695"/>
    </source>
</evidence>
<protein>
    <recommendedName>
        <fullName evidence="6">Holliday junction branch migration complex subunit RuvA</fullName>
    </recommendedName>
</protein>
<comment type="function">
    <text evidence="6">The RuvA-RuvB-RuvC complex processes Holliday junction (HJ) DNA during genetic recombination and DNA repair, while the RuvA-RuvB complex plays an important role in the rescue of blocked DNA replication forks via replication fork reversal (RFR). RuvA specifically binds to HJ cruciform DNA, conferring on it an open structure. The RuvB hexamer acts as an ATP-dependent pump, pulling dsDNA into and through the RuvAB complex. HJ branch migration allows RuvC to scan DNA until it finds its consensus sequence, where it cleaves and resolves the cruciform DNA.</text>
</comment>
<dbReference type="Pfam" id="PF14520">
    <property type="entry name" value="HHH_5"/>
    <property type="match status" value="1"/>
</dbReference>
<keyword evidence="3 6" id="KW-0238">DNA-binding</keyword>
<comment type="similarity">
    <text evidence="6">Belongs to the RuvA family.</text>
</comment>
<comment type="domain">
    <text evidence="6">Has three domains with a flexible linker between the domains II and III and assumes an 'L' shape. Domain III is highly mobile and contacts RuvB.</text>
</comment>
<evidence type="ECO:0000256" key="6">
    <source>
        <dbReference type="HAMAP-Rule" id="MF_00031"/>
    </source>
</evidence>
<dbReference type="GO" id="GO:0006281">
    <property type="term" value="P:DNA repair"/>
    <property type="evidence" value="ECO:0007669"/>
    <property type="project" value="UniProtKB-UniRule"/>
</dbReference>
<comment type="caution">
    <text evidence="8">The sequence shown here is derived from an EMBL/GenBank/DDBJ whole genome shotgun (WGS) entry which is preliminary data.</text>
</comment>
<evidence type="ECO:0000256" key="3">
    <source>
        <dbReference type="ARBA" id="ARBA00023125"/>
    </source>
</evidence>
<dbReference type="OrthoDB" id="5293449at2"/>
<dbReference type="Gene3D" id="1.10.150.20">
    <property type="entry name" value="5' to 3' exonuclease, C-terminal subdomain"/>
    <property type="match status" value="1"/>
</dbReference>
<dbReference type="EMBL" id="LNXU01000017">
    <property type="protein sequence ID" value="KTC74130.1"/>
    <property type="molecule type" value="Genomic_DNA"/>
</dbReference>
<keyword evidence="4 6" id="KW-0233">DNA recombination</keyword>
<comment type="subunit">
    <text evidence="6">Homotetramer. Forms an RuvA(8)-RuvB(12)-Holliday junction (HJ) complex. HJ DNA is sandwiched between 2 RuvA tetramers; dsDNA enters through RuvA and exits via RuvB. An RuvB hexamer assembles on each DNA strand where it exits the tetramer. Each RuvB hexamer is contacted by two RuvA subunits (via domain III) on 2 adjacent RuvB subunits; this complex drives branch migration. In the full resolvosome a probable DNA-RuvA(4)-RuvB(12)-RuvC(2) complex forms which resolves the HJ.</text>
</comment>
<accession>A0A0W0RSU3</accession>
<comment type="subcellular location">
    <subcellularLocation>
        <location evidence="6">Cytoplasm</location>
    </subcellularLocation>
</comment>
<dbReference type="Gene3D" id="1.10.8.10">
    <property type="entry name" value="DNA helicase RuvA subunit, C-terminal domain"/>
    <property type="match status" value="1"/>
</dbReference>
<keyword evidence="8" id="KW-0378">Hydrolase</keyword>
<dbReference type="AlphaFoldDB" id="A0A0W0RSU3"/>
<keyword evidence="1 6" id="KW-0963">Cytoplasm</keyword>
<dbReference type="GO" id="GO:0006310">
    <property type="term" value="P:DNA recombination"/>
    <property type="evidence" value="ECO:0007669"/>
    <property type="project" value="UniProtKB-UniRule"/>
</dbReference>
<keyword evidence="5 6" id="KW-0234">DNA repair</keyword>
<organism evidence="8 9">
    <name type="scientific">Legionella bozemanae</name>
    <name type="common">Fluoribacter bozemanae</name>
    <dbReference type="NCBI Taxonomy" id="447"/>
    <lineage>
        <taxon>Bacteria</taxon>
        <taxon>Pseudomonadati</taxon>
        <taxon>Pseudomonadota</taxon>
        <taxon>Gammaproteobacteria</taxon>
        <taxon>Legionellales</taxon>
        <taxon>Legionellaceae</taxon>
        <taxon>Legionella</taxon>
    </lineage>
</organism>
<dbReference type="GO" id="GO:0009378">
    <property type="term" value="F:four-way junction helicase activity"/>
    <property type="evidence" value="ECO:0007669"/>
    <property type="project" value="InterPro"/>
</dbReference>
<dbReference type="InterPro" id="IPR036267">
    <property type="entry name" value="RuvA_C_sf"/>
</dbReference>
<dbReference type="Pfam" id="PF07499">
    <property type="entry name" value="RuvA_C"/>
    <property type="match status" value="1"/>
</dbReference>
<evidence type="ECO:0000256" key="2">
    <source>
        <dbReference type="ARBA" id="ARBA00022763"/>
    </source>
</evidence>
<dbReference type="SUPFAM" id="SSF50249">
    <property type="entry name" value="Nucleic acid-binding proteins"/>
    <property type="match status" value="1"/>
</dbReference>
<name>A0A0W0RSU3_LEGBO</name>
<dbReference type="GO" id="GO:0009379">
    <property type="term" value="C:Holliday junction helicase complex"/>
    <property type="evidence" value="ECO:0007669"/>
    <property type="project" value="InterPro"/>
</dbReference>
<dbReference type="SMART" id="SM00278">
    <property type="entry name" value="HhH1"/>
    <property type="match status" value="2"/>
</dbReference>
<dbReference type="SUPFAM" id="SSF47781">
    <property type="entry name" value="RuvA domain 2-like"/>
    <property type="match status" value="1"/>
</dbReference>
<keyword evidence="8" id="KW-0347">Helicase</keyword>
<keyword evidence="8" id="KW-0547">Nucleotide-binding</keyword>
<dbReference type="InterPro" id="IPR010994">
    <property type="entry name" value="RuvA_2-like"/>
</dbReference>
<feature type="region of interest" description="Flexible linker" evidence="6">
    <location>
        <begin position="143"/>
        <end position="155"/>
    </location>
</feature>
<dbReference type="InterPro" id="IPR011114">
    <property type="entry name" value="RuvA_C"/>
</dbReference>
<feature type="domain" description="Helix-hairpin-helix DNA-binding motif class 1" evidence="7">
    <location>
        <begin position="109"/>
        <end position="128"/>
    </location>
</feature>
<dbReference type="HAMAP" id="MF_00031">
    <property type="entry name" value="DNA_HJ_migration_RuvA"/>
    <property type="match status" value="1"/>
</dbReference>
<dbReference type="CDD" id="cd14332">
    <property type="entry name" value="UBA_RuvA_C"/>
    <property type="match status" value="1"/>
</dbReference>
<dbReference type="InterPro" id="IPR003583">
    <property type="entry name" value="Hlx-hairpin-Hlx_DNA-bd_motif"/>
</dbReference>
<dbReference type="GO" id="GO:0000400">
    <property type="term" value="F:four-way junction DNA binding"/>
    <property type="evidence" value="ECO:0007669"/>
    <property type="project" value="UniProtKB-UniRule"/>
</dbReference>